<dbReference type="InterPro" id="IPR038729">
    <property type="entry name" value="Rad50/SbcC_AAA"/>
</dbReference>
<dbReference type="RefSeq" id="WP_277867221.1">
    <property type="nucleotide sequence ID" value="NZ_JAKKUT010000002.1"/>
</dbReference>
<dbReference type="EMBL" id="JAKKUT010000002">
    <property type="protein sequence ID" value="MDG2991352.1"/>
    <property type="molecule type" value="Genomic_DNA"/>
</dbReference>
<name>A0ABT6F0K2_9SYNE</name>
<dbReference type="Gene3D" id="3.40.50.300">
    <property type="entry name" value="P-loop containing nucleotide triphosphate hydrolases"/>
    <property type="match status" value="2"/>
</dbReference>
<dbReference type="InterPro" id="IPR027417">
    <property type="entry name" value="P-loop_NTPase"/>
</dbReference>
<gene>
    <name evidence="2" type="ORF">L3556_10480</name>
</gene>
<proteinExistence type="predicted"/>
<dbReference type="PANTHER" id="PTHR43581:SF4">
    <property type="entry name" value="ATP_GTP PHOSPHATASE"/>
    <property type="match status" value="1"/>
</dbReference>
<dbReference type="PANTHER" id="PTHR43581">
    <property type="entry name" value="ATP/GTP PHOSPHATASE"/>
    <property type="match status" value="1"/>
</dbReference>
<dbReference type="InterPro" id="IPR003959">
    <property type="entry name" value="ATPase_AAA_core"/>
</dbReference>
<feature type="domain" description="AAA+ ATPase" evidence="1">
    <location>
        <begin position="41"/>
        <end position="297"/>
    </location>
</feature>
<evidence type="ECO:0000313" key="2">
    <source>
        <dbReference type="EMBL" id="MDG2991352.1"/>
    </source>
</evidence>
<protein>
    <submittedName>
        <fullName evidence="2">AAA family ATPase</fullName>
    </submittedName>
</protein>
<dbReference type="SUPFAM" id="SSF52540">
    <property type="entry name" value="P-loop containing nucleoside triphosphate hydrolases"/>
    <property type="match status" value="1"/>
</dbReference>
<reference evidence="2" key="2">
    <citation type="submission" date="2022-01" db="EMBL/GenBank/DDBJ databases">
        <authorList>
            <person name="Zivanovic Y."/>
            <person name="Moreira D."/>
            <person name="Lopez-Garcia P."/>
        </authorList>
    </citation>
    <scope>NUCLEOTIDE SEQUENCE</scope>
    <source>
        <strain evidence="2">G9</strain>
    </source>
</reference>
<comment type="caution">
    <text evidence="2">The sequence shown here is derived from an EMBL/GenBank/DDBJ whole genome shotgun (WGS) entry which is preliminary data.</text>
</comment>
<sequence>MLSREVRQLQNTWDRGDFPKHLEWIEIDGIRGWTGQRIDFKFPIVCISGENGIGKSTILQAAASAYKNERQGLNPYYASDFFPDTPWEKVTNVFIRVSLRQGSQTINHVVRKPTNRWRGNPERSERTVIFLDLRRTQPLYAKLGYSQLIRGNPVEGVANIFSDETLQRFSAIVGKSYTSAKSATLKDSPNRPVPVVEVGSLRYSGFHQGAGESTIAELLALNIPNYSLVLIDEIETSLHPRAQRRLMRDLANISREKKAQFIVTTHSPYIMEELPPEARVHVLGNTDNKRVVFGVSPEFALTKMDDVAVPELEIYVEDTRAKILIEEIVASRGLEYLSRVTITPFGKASVGKALGLMKSENRFRQKTLVVLDGDQDPSTGCLQLPGNDAPEVTVFSELQADGWQSIADKLARSHSDMVDLCNRVMTEQNHHNWVKDIADHLLVGGDELWRAMVRRWCAITSYSQGCDNLFEHLGNEIDS</sequence>
<evidence type="ECO:0000259" key="1">
    <source>
        <dbReference type="SMART" id="SM00382"/>
    </source>
</evidence>
<organism evidence="2 3">
    <name type="scientific">Candidatus Synechococcus calcipolaris G9</name>
    <dbReference type="NCBI Taxonomy" id="1497997"/>
    <lineage>
        <taxon>Bacteria</taxon>
        <taxon>Bacillati</taxon>
        <taxon>Cyanobacteriota</taxon>
        <taxon>Cyanophyceae</taxon>
        <taxon>Synechococcales</taxon>
        <taxon>Synechococcaceae</taxon>
        <taxon>Synechococcus</taxon>
    </lineage>
</organism>
<accession>A0ABT6F0K2</accession>
<dbReference type="InterPro" id="IPR051396">
    <property type="entry name" value="Bact_Antivir_Def_Nuclease"/>
</dbReference>
<dbReference type="Proteomes" id="UP001154265">
    <property type="component" value="Unassembled WGS sequence"/>
</dbReference>
<keyword evidence="3" id="KW-1185">Reference proteome</keyword>
<reference evidence="2" key="1">
    <citation type="journal article" date="2022" name="Genome Biol. Evol.">
        <title>A New Gene Family Diagnostic for Intracellular Biomineralization of Amorphous Ca Carbonates by Cyanobacteria.</title>
        <authorList>
            <person name="Benzerara K."/>
            <person name="Duprat E."/>
            <person name="Bitard-Feildel T."/>
            <person name="Caumes G."/>
            <person name="Cassier-Chauvat C."/>
            <person name="Chauvat F."/>
            <person name="Dezi M."/>
            <person name="Diop S.I."/>
            <person name="Gaschignard G."/>
            <person name="Gorgen S."/>
            <person name="Gugger M."/>
            <person name="Lopez-Garcia P."/>
            <person name="Millet M."/>
            <person name="Skouri-Panet F."/>
            <person name="Moreira D."/>
            <person name="Callebaut I."/>
        </authorList>
    </citation>
    <scope>NUCLEOTIDE SEQUENCE</scope>
    <source>
        <strain evidence="2">G9</strain>
    </source>
</reference>
<dbReference type="SMART" id="SM00382">
    <property type="entry name" value="AAA"/>
    <property type="match status" value="1"/>
</dbReference>
<dbReference type="Pfam" id="PF13476">
    <property type="entry name" value="AAA_23"/>
    <property type="match status" value="1"/>
</dbReference>
<dbReference type="Pfam" id="PF13304">
    <property type="entry name" value="AAA_21"/>
    <property type="match status" value="1"/>
</dbReference>
<evidence type="ECO:0000313" key="3">
    <source>
        <dbReference type="Proteomes" id="UP001154265"/>
    </source>
</evidence>
<dbReference type="InterPro" id="IPR003593">
    <property type="entry name" value="AAA+_ATPase"/>
</dbReference>